<dbReference type="EMBL" id="MN739621">
    <property type="protein sequence ID" value="QHT16342.1"/>
    <property type="molecule type" value="Genomic_DNA"/>
</dbReference>
<dbReference type="AlphaFoldDB" id="A0A6C0DJ13"/>
<accession>A0A6C0DJ13</accession>
<sequence length="225" mass="26538">MNITFAELDHANNEENSNQNQNQNQNQNPYFNEKTVLEKKSINNKKQRKGISYDDILSSMNTVVIDGKLEFIRNDSQVNQSMIENSEEQQNFISPQHHRVKKVQFSNPPTNTVRQQPQTQQQQQPRSQPPMDPSLKSSYIFNKYFKDYKDPTIVEQPKPQLTREELKKQVLIDYINRYNERNRINQIKSTKLQFDNNGNNVIRSRRPISSLTGSNHLFNFKHTKI</sequence>
<proteinExistence type="predicted"/>
<organism evidence="2">
    <name type="scientific">viral metagenome</name>
    <dbReference type="NCBI Taxonomy" id="1070528"/>
    <lineage>
        <taxon>unclassified sequences</taxon>
        <taxon>metagenomes</taxon>
        <taxon>organismal metagenomes</taxon>
    </lineage>
</organism>
<evidence type="ECO:0000313" key="2">
    <source>
        <dbReference type="EMBL" id="QHT16342.1"/>
    </source>
</evidence>
<reference evidence="2" key="1">
    <citation type="journal article" date="2020" name="Nature">
        <title>Giant virus diversity and host interactions through global metagenomics.</title>
        <authorList>
            <person name="Schulz F."/>
            <person name="Roux S."/>
            <person name="Paez-Espino D."/>
            <person name="Jungbluth S."/>
            <person name="Walsh D.A."/>
            <person name="Denef V.J."/>
            <person name="McMahon K.D."/>
            <person name="Konstantinidis K.T."/>
            <person name="Eloe-Fadrosh E.A."/>
            <person name="Kyrpides N.C."/>
            <person name="Woyke T."/>
        </authorList>
    </citation>
    <scope>NUCLEOTIDE SEQUENCE</scope>
    <source>
        <strain evidence="2">GVMAG-M-3300023174-182</strain>
    </source>
</reference>
<name>A0A6C0DJ13_9ZZZZ</name>
<protein>
    <submittedName>
        <fullName evidence="2">Uncharacterized protein</fullName>
    </submittedName>
</protein>
<feature type="region of interest" description="Disordered" evidence="1">
    <location>
        <begin position="8"/>
        <end position="29"/>
    </location>
</feature>
<feature type="compositionally biased region" description="Low complexity" evidence="1">
    <location>
        <begin position="107"/>
        <end position="126"/>
    </location>
</feature>
<evidence type="ECO:0000256" key="1">
    <source>
        <dbReference type="SAM" id="MobiDB-lite"/>
    </source>
</evidence>
<feature type="compositionally biased region" description="Low complexity" evidence="1">
    <location>
        <begin position="14"/>
        <end position="28"/>
    </location>
</feature>
<feature type="region of interest" description="Disordered" evidence="1">
    <location>
        <begin position="106"/>
        <end position="136"/>
    </location>
</feature>